<evidence type="ECO:0000313" key="10">
    <source>
        <dbReference type="EMBL" id="GCB72634.1"/>
    </source>
</evidence>
<dbReference type="OMA" id="FKILECW"/>
<keyword evidence="4" id="KW-0677">Repeat</keyword>
<comment type="caution">
    <text evidence="10">The sequence shown here is derived from an EMBL/GenBank/DDBJ whole genome shotgun (WGS) entry which is preliminary data.</text>
</comment>
<dbReference type="Gene3D" id="2.130.10.30">
    <property type="entry name" value="Regulator of chromosome condensation 1/beta-lactamase-inhibitor protein II"/>
    <property type="match status" value="1"/>
</dbReference>
<protein>
    <recommendedName>
        <fullName evidence="9">HECT domain-containing protein</fullName>
    </recommendedName>
</protein>
<dbReference type="InterPro" id="IPR035983">
    <property type="entry name" value="Hect_E3_ubiquitin_ligase"/>
</dbReference>
<evidence type="ECO:0000259" key="9">
    <source>
        <dbReference type="PROSITE" id="PS50237"/>
    </source>
</evidence>
<dbReference type="STRING" id="75743.A0A401PHR1"/>
<dbReference type="GO" id="GO:0061630">
    <property type="term" value="F:ubiquitin protein ligase activity"/>
    <property type="evidence" value="ECO:0007669"/>
    <property type="project" value="TreeGrafter"/>
</dbReference>
<dbReference type="GO" id="GO:0005737">
    <property type="term" value="C:cytoplasm"/>
    <property type="evidence" value="ECO:0007669"/>
    <property type="project" value="UniProtKB-SubCell"/>
</dbReference>
<keyword evidence="2" id="KW-0963">Cytoplasm</keyword>
<dbReference type="SMART" id="SM00119">
    <property type="entry name" value="HECTc"/>
    <property type="match status" value="1"/>
</dbReference>
<sequence length="873" mass="98815">MLATSKRNHKEEPSAERDTERQTERNMLCWGELGSGIQHKPGSQTGDGLTGQRIQHVCSRDGVTVFVLANGKVYIRVRRRKRKTEPGQFIEFNGQKIHFADSGTSHILFLSGAGSLYCSKIKSKETAAKLKEFPIMKPQLLKCLRTRKIIQVACGNNHSLALSKDGELFAWGQNTYGQLGIDTKGASQPVPQCVTSLTGMPVAQITAGGEHSFALSLSGAVFGWGRNNRGQLGLKDTEDRYEPNHVKLLERKKTIHISCGEEHTVVLTKIDIQCYWLALSLQDLASTIDQSSSIILNRIMMLDNFLEKQLCKERRMAIMQAFSSSQTLCGSFLDASKDSHFNTNREVSGLNLSAACRGFEDLAKNSSMLRQVKNAVEDKLIPSLPRSPACVETMRVYIILPELIAVLEDSRDSAMLTDSFNKAILSLEESYFKILECWWSTMPDDSFARLVGVYQKISKQLLQLTMEGTLKDNSKLHDSLTILQTLYKVNSSRCMKILERTFCIPVMTIFTQCIMVCVAKWFPANPAVAMLQLMSGNLREHELEFQQDCLAFYNVRFTGEACYGPGVSLEFFTLFGRELHSNGQIFQRSEDSELLWFPSWEPERDEVFHLVGIICGLAASNRFICNFHFPLALYKKLLQVQPTLEDLKELSPVEGKSLQDILDYEYDDTEEEFCLDFTIPKQTADGDTIYQELIPNGSKIPLQKHNRKQYVDAYVNYKLNTSVKKQFEAFARGFRNSALPVVNLFRPEELRDLIHGNADYEWDLLEKNAGYDGYTQTDKTVRNFWEVFGNLEEEKKKRFLAFLSGSDRLPVGGIQSFQIAIINTRSSEPDSSYPRAYTCSRSLDLPNYSSIEILREKLLHAIESGEEFNAQPP</sequence>
<dbReference type="AlphaFoldDB" id="A0A401PHR1"/>
<dbReference type="PANTHER" id="PTHR45622">
    <property type="entry name" value="UBIQUITIN-PROTEIN LIGASE E3A-RELATED"/>
    <property type="match status" value="1"/>
</dbReference>
<accession>A0A401PHR1</accession>
<gene>
    <name evidence="10" type="ORF">scyTo_0006394</name>
</gene>
<feature type="domain" description="HECT" evidence="9">
    <location>
        <begin position="566"/>
        <end position="871"/>
    </location>
</feature>
<dbReference type="InterPro" id="IPR000408">
    <property type="entry name" value="Reg_chr_condens"/>
</dbReference>
<keyword evidence="3" id="KW-0808">Transferase</keyword>
<dbReference type="SUPFAM" id="SSF50985">
    <property type="entry name" value="RCC1/BLIP-II"/>
    <property type="match status" value="1"/>
</dbReference>
<dbReference type="Gene3D" id="3.90.1750.10">
    <property type="entry name" value="Hect, E3 ligase catalytic domains"/>
    <property type="match status" value="1"/>
</dbReference>
<evidence type="ECO:0000256" key="3">
    <source>
        <dbReference type="ARBA" id="ARBA00022679"/>
    </source>
</evidence>
<dbReference type="Pfam" id="PF00632">
    <property type="entry name" value="HECT"/>
    <property type="match status" value="1"/>
</dbReference>
<dbReference type="Gene3D" id="3.30.2410.10">
    <property type="entry name" value="Hect, E3 ligase catalytic domain"/>
    <property type="match status" value="1"/>
</dbReference>
<evidence type="ECO:0000313" key="11">
    <source>
        <dbReference type="Proteomes" id="UP000288216"/>
    </source>
</evidence>
<dbReference type="InterPro" id="IPR000569">
    <property type="entry name" value="HECT_dom"/>
</dbReference>
<name>A0A401PHR1_SCYTO</name>
<dbReference type="GO" id="GO:0006511">
    <property type="term" value="P:ubiquitin-dependent protein catabolic process"/>
    <property type="evidence" value="ECO:0007669"/>
    <property type="project" value="TreeGrafter"/>
</dbReference>
<feature type="compositionally biased region" description="Basic and acidic residues" evidence="8">
    <location>
        <begin position="9"/>
        <end position="23"/>
    </location>
</feature>
<comment type="subcellular location">
    <subcellularLocation>
        <location evidence="1">Cytoplasm</location>
    </subcellularLocation>
</comment>
<dbReference type="InterPro" id="IPR051709">
    <property type="entry name" value="Ub-ligase/GTPase-reg"/>
</dbReference>
<dbReference type="PRINTS" id="PR00633">
    <property type="entry name" value="RCCNDNSATION"/>
</dbReference>
<evidence type="ECO:0000256" key="8">
    <source>
        <dbReference type="SAM" id="MobiDB-lite"/>
    </source>
</evidence>
<evidence type="ECO:0000256" key="1">
    <source>
        <dbReference type="ARBA" id="ARBA00004496"/>
    </source>
</evidence>
<dbReference type="CDD" id="cd00078">
    <property type="entry name" value="HECTc"/>
    <property type="match status" value="1"/>
</dbReference>
<feature type="region of interest" description="Disordered" evidence="8">
    <location>
        <begin position="1"/>
        <end position="23"/>
    </location>
</feature>
<feature type="repeat" description="RCC1" evidence="7">
    <location>
        <begin position="219"/>
        <end position="270"/>
    </location>
</feature>
<dbReference type="SUPFAM" id="SSF56204">
    <property type="entry name" value="Hect, E3 ligase catalytic domain"/>
    <property type="match status" value="1"/>
</dbReference>
<dbReference type="FunFam" id="3.30.2410.10:FF:000003">
    <property type="entry name" value="probable E3 ubiquitin-protein ligase HERC4 isoform X1"/>
    <property type="match status" value="1"/>
</dbReference>
<dbReference type="GO" id="GO:0016567">
    <property type="term" value="P:protein ubiquitination"/>
    <property type="evidence" value="ECO:0007669"/>
    <property type="project" value="TreeGrafter"/>
</dbReference>
<dbReference type="PROSITE" id="PS00626">
    <property type="entry name" value="RCC1_2"/>
    <property type="match status" value="3"/>
</dbReference>
<dbReference type="Proteomes" id="UP000288216">
    <property type="component" value="Unassembled WGS sequence"/>
</dbReference>
<feature type="repeat" description="RCC1" evidence="7">
    <location>
        <begin position="106"/>
        <end position="165"/>
    </location>
</feature>
<dbReference type="PROSITE" id="PS50012">
    <property type="entry name" value="RCC1_3"/>
    <property type="match status" value="3"/>
</dbReference>
<proteinExistence type="predicted"/>
<reference evidence="10 11" key="1">
    <citation type="journal article" date="2018" name="Nat. Ecol. Evol.">
        <title>Shark genomes provide insights into elasmobranch evolution and the origin of vertebrates.</title>
        <authorList>
            <person name="Hara Y"/>
            <person name="Yamaguchi K"/>
            <person name="Onimaru K"/>
            <person name="Kadota M"/>
            <person name="Koyanagi M"/>
            <person name="Keeley SD"/>
            <person name="Tatsumi K"/>
            <person name="Tanaka K"/>
            <person name="Motone F"/>
            <person name="Kageyama Y"/>
            <person name="Nozu R"/>
            <person name="Adachi N"/>
            <person name="Nishimura O"/>
            <person name="Nakagawa R"/>
            <person name="Tanegashima C"/>
            <person name="Kiyatake I"/>
            <person name="Matsumoto R"/>
            <person name="Murakumo K"/>
            <person name="Nishida K"/>
            <person name="Terakita A"/>
            <person name="Kuratani S"/>
            <person name="Sato K"/>
            <person name="Hyodo S Kuraku.S."/>
        </authorList>
    </citation>
    <scope>NUCLEOTIDE SEQUENCE [LARGE SCALE GENOMIC DNA]</scope>
</reference>
<evidence type="ECO:0000256" key="7">
    <source>
        <dbReference type="PROSITE-ProRule" id="PRU00235"/>
    </source>
</evidence>
<dbReference type="PANTHER" id="PTHR45622:SF73">
    <property type="entry name" value="E3 UBIQUITIN-PROTEIN LIGASE HERC4-LIKE ISOFORM X1-RELATED"/>
    <property type="match status" value="1"/>
</dbReference>
<evidence type="ECO:0000256" key="2">
    <source>
        <dbReference type="ARBA" id="ARBA00022490"/>
    </source>
</evidence>
<evidence type="ECO:0000256" key="6">
    <source>
        <dbReference type="PROSITE-ProRule" id="PRU00104"/>
    </source>
</evidence>
<feature type="repeat" description="RCC1" evidence="7">
    <location>
        <begin position="166"/>
        <end position="218"/>
    </location>
</feature>
<keyword evidence="11" id="KW-1185">Reference proteome</keyword>
<dbReference type="Gene3D" id="3.30.2160.10">
    <property type="entry name" value="Hect, E3 ligase catalytic domain"/>
    <property type="match status" value="1"/>
</dbReference>
<organism evidence="10 11">
    <name type="scientific">Scyliorhinus torazame</name>
    <name type="common">Cloudy catshark</name>
    <name type="synonym">Catulus torazame</name>
    <dbReference type="NCBI Taxonomy" id="75743"/>
    <lineage>
        <taxon>Eukaryota</taxon>
        <taxon>Metazoa</taxon>
        <taxon>Chordata</taxon>
        <taxon>Craniata</taxon>
        <taxon>Vertebrata</taxon>
        <taxon>Chondrichthyes</taxon>
        <taxon>Elasmobranchii</taxon>
        <taxon>Galeomorphii</taxon>
        <taxon>Galeoidea</taxon>
        <taxon>Carcharhiniformes</taxon>
        <taxon>Scyliorhinidae</taxon>
        <taxon>Scyliorhinus</taxon>
    </lineage>
</organism>
<evidence type="ECO:0000256" key="5">
    <source>
        <dbReference type="ARBA" id="ARBA00022786"/>
    </source>
</evidence>
<dbReference type="EMBL" id="BFAA01002147">
    <property type="protein sequence ID" value="GCB72634.1"/>
    <property type="molecule type" value="Genomic_DNA"/>
</dbReference>
<feature type="active site" description="Glycyl thioester intermediate" evidence="6">
    <location>
        <position position="839"/>
    </location>
</feature>
<keyword evidence="5 6" id="KW-0833">Ubl conjugation pathway</keyword>
<dbReference type="Pfam" id="PF00415">
    <property type="entry name" value="RCC1"/>
    <property type="match status" value="3"/>
</dbReference>
<dbReference type="FunFam" id="3.30.2160.10:FF:000004">
    <property type="entry name" value="probable E3 ubiquitin-protein ligase HERC4 isoform X1"/>
    <property type="match status" value="1"/>
</dbReference>
<dbReference type="OrthoDB" id="5981550at2759"/>
<evidence type="ECO:0000256" key="4">
    <source>
        <dbReference type="ARBA" id="ARBA00022737"/>
    </source>
</evidence>
<dbReference type="PROSITE" id="PS50237">
    <property type="entry name" value="HECT"/>
    <property type="match status" value="1"/>
</dbReference>
<dbReference type="InterPro" id="IPR009091">
    <property type="entry name" value="RCC1/BLIP-II"/>
</dbReference>